<accession>A0A402A4Q5</accession>
<evidence type="ECO:0000313" key="2">
    <source>
        <dbReference type="Proteomes" id="UP000287352"/>
    </source>
</evidence>
<name>A0A402A4Q5_9CHLR</name>
<sequence length="232" mass="27815">MGIRMEPPLDEMSLSVLREYSLREMGKFRRKEESNDTYCLEIFRRAVVLRHNAAWETLQGLFSDNIRIWLGAHSHRELALRRESEQTYIDDTFRRFWQAVSDQGLTFKTLGSALNYLRLCLHCAIMDTVRQHARHSIERIPEQGQPNEPQVEDSYHETELWEAIKSLLPGEREQRVAYLLFHCNLKPREIIRYCPQEFQNEEEIYRLKRNIMERILRNTAILRWKLDGNEHN</sequence>
<proteinExistence type="predicted"/>
<dbReference type="OrthoDB" id="149090at2"/>
<reference evidence="2" key="1">
    <citation type="submission" date="2018-12" db="EMBL/GenBank/DDBJ databases">
        <title>Tengunoibacter tsumagoiensis gen. nov., sp. nov., Dictyobacter kobayashii sp. nov., D. alpinus sp. nov., and D. joshuensis sp. nov. and description of Dictyobacteraceae fam. nov. within the order Ktedonobacterales isolated from Tengu-no-mugimeshi.</title>
        <authorList>
            <person name="Wang C.M."/>
            <person name="Zheng Y."/>
            <person name="Sakai Y."/>
            <person name="Toyoda A."/>
            <person name="Minakuchi Y."/>
            <person name="Abe K."/>
            <person name="Yokota A."/>
            <person name="Yabe S."/>
        </authorList>
    </citation>
    <scope>NUCLEOTIDE SEQUENCE [LARGE SCALE GENOMIC DNA]</scope>
    <source>
        <strain evidence="2">Uno3</strain>
    </source>
</reference>
<evidence type="ECO:0000313" key="1">
    <source>
        <dbReference type="EMBL" id="GCE14039.1"/>
    </source>
</evidence>
<keyword evidence="2" id="KW-1185">Reference proteome</keyword>
<dbReference type="Proteomes" id="UP000287352">
    <property type="component" value="Unassembled WGS sequence"/>
</dbReference>
<comment type="caution">
    <text evidence="1">The sequence shown here is derived from an EMBL/GenBank/DDBJ whole genome shotgun (WGS) entry which is preliminary data.</text>
</comment>
<gene>
    <name evidence="1" type="ORF">KTT_38980</name>
</gene>
<dbReference type="RefSeq" id="WP_126581520.1">
    <property type="nucleotide sequence ID" value="NZ_BIFR01000001.1"/>
</dbReference>
<dbReference type="AlphaFoldDB" id="A0A402A4Q5"/>
<organism evidence="1 2">
    <name type="scientific">Tengunoibacter tsumagoiensis</name>
    <dbReference type="NCBI Taxonomy" id="2014871"/>
    <lineage>
        <taxon>Bacteria</taxon>
        <taxon>Bacillati</taxon>
        <taxon>Chloroflexota</taxon>
        <taxon>Ktedonobacteria</taxon>
        <taxon>Ktedonobacterales</taxon>
        <taxon>Dictyobacteraceae</taxon>
        <taxon>Tengunoibacter</taxon>
    </lineage>
</organism>
<dbReference type="EMBL" id="BIFR01000001">
    <property type="protein sequence ID" value="GCE14039.1"/>
    <property type="molecule type" value="Genomic_DNA"/>
</dbReference>
<protein>
    <submittedName>
        <fullName evidence="1">Uncharacterized protein</fullName>
    </submittedName>
</protein>